<dbReference type="EMBL" id="JRKN01000002">
    <property type="protein sequence ID" value="KGJ06326.1"/>
    <property type="molecule type" value="Genomic_DNA"/>
</dbReference>
<organism evidence="1 2">
    <name type="scientific">Paracoccus halophilus</name>
    <dbReference type="NCBI Taxonomy" id="376733"/>
    <lineage>
        <taxon>Bacteria</taxon>
        <taxon>Pseudomonadati</taxon>
        <taxon>Pseudomonadota</taxon>
        <taxon>Alphaproteobacteria</taxon>
        <taxon>Rhodobacterales</taxon>
        <taxon>Paracoccaceae</taxon>
        <taxon>Paracoccus</taxon>
    </lineage>
</organism>
<gene>
    <name evidence="1" type="ORF">IT41_01405</name>
</gene>
<dbReference type="eggNOG" id="COG1106">
    <property type="taxonomic scope" value="Bacteria"/>
</dbReference>
<evidence type="ECO:0000313" key="2">
    <source>
        <dbReference type="Proteomes" id="UP000029846"/>
    </source>
</evidence>
<evidence type="ECO:0000313" key="1">
    <source>
        <dbReference type="EMBL" id="KGJ06326.1"/>
    </source>
</evidence>
<reference evidence="1 2" key="1">
    <citation type="submission" date="2014-09" db="EMBL/GenBank/DDBJ databases">
        <authorList>
            <person name="McGinnis J.M."/>
            <person name="Wolfgang W.J."/>
        </authorList>
    </citation>
    <scope>NUCLEOTIDE SEQUENCE [LARGE SCALE GENOMIC DNA]</scope>
    <source>
        <strain evidence="1 2">JCM 14014</strain>
    </source>
</reference>
<name>A0A099F7U0_9RHOB</name>
<dbReference type="AlphaFoldDB" id="A0A099F7U0"/>
<dbReference type="Proteomes" id="UP000029846">
    <property type="component" value="Unassembled WGS sequence"/>
</dbReference>
<comment type="caution">
    <text evidence="1">The sequence shown here is derived from an EMBL/GenBank/DDBJ whole genome shotgun (WGS) entry which is preliminary data.</text>
</comment>
<proteinExistence type="predicted"/>
<accession>A0A099F7U0</accession>
<reference evidence="1 2" key="2">
    <citation type="submission" date="2014-10" db="EMBL/GenBank/DDBJ databases">
        <title>Paracoccus sanguinis sp. nov., isolated from clinical specimens of New York State patients.</title>
        <authorList>
            <person name="Mingle L.A."/>
            <person name="Cole J.A."/>
            <person name="Lapierre P."/>
            <person name="Musser K.A."/>
        </authorList>
    </citation>
    <scope>NUCLEOTIDE SEQUENCE [LARGE SCALE GENOMIC DNA]</scope>
    <source>
        <strain evidence="1 2">JCM 14014</strain>
    </source>
</reference>
<protein>
    <submittedName>
        <fullName evidence="1">Uncharacterized protein</fullName>
    </submittedName>
</protein>
<sequence length="292" mass="32516">MLAKTFDKLSELYGSTIVVTTHSRHLVAAASSTAKIVWMKDGKVESDECKDLANVLMDLGALDQLDSKGADCIVCTEDKGKKALENCVDALGLSEQIKVISYNGISNAASSIAIKAMADLYQNNPMIVIHRDRDFMTDDEVNIWGTDYRNREMVIFSPPLCDVETYHCTPAHVAKVYEFDQAQGQQIVQEEINRSADDFRTKFRKKRQEANQKFWKDGGSPNTNDLWPENEGANLARAYGKKLISNLNARLSGQAGGRRNLEAQVSDELMTLLRDCLEVAGFFNLENVEHAG</sequence>
<keyword evidence="2" id="KW-1185">Reference proteome</keyword>